<proteinExistence type="predicted"/>
<feature type="compositionally biased region" description="Low complexity" evidence="1">
    <location>
        <begin position="31"/>
        <end position="46"/>
    </location>
</feature>
<evidence type="ECO:0000313" key="2">
    <source>
        <dbReference type="EMBL" id="TKA64692.1"/>
    </source>
</evidence>
<sequence>HTRNISADTQQQLAGLNLGGDSEAAPPAKPPRAAAPSSIAMPAKPSFPAKPEDAGEDEDDPFGIVEVNDETEQPEADAEDPREVSLQDALAKSWRQLCLEDRIVSWQSASLKGSRGSREVSGTRSSIGPHAAAAAERSETASLEVRPLTEANLREATVPSDCVAPSEREGRNGIRGRVVAVAGSIWRFLKKRKYE</sequence>
<dbReference type="AlphaFoldDB" id="A0A4U0WN60"/>
<comment type="caution">
    <text evidence="2">The sequence shown here is derived from an EMBL/GenBank/DDBJ whole genome shotgun (WGS) entry which is preliminary data.</text>
</comment>
<feature type="region of interest" description="Disordered" evidence="1">
    <location>
        <begin position="1"/>
        <end position="87"/>
    </location>
</feature>
<reference evidence="2 3" key="1">
    <citation type="submission" date="2017-03" db="EMBL/GenBank/DDBJ databases">
        <title>Genomes of endolithic fungi from Antarctica.</title>
        <authorList>
            <person name="Coleine C."/>
            <person name="Masonjones S."/>
            <person name="Stajich J.E."/>
        </authorList>
    </citation>
    <scope>NUCLEOTIDE SEQUENCE [LARGE SCALE GENOMIC DNA]</scope>
    <source>
        <strain evidence="2 3">CCFEE 5184</strain>
    </source>
</reference>
<accession>A0A4U0WN60</accession>
<feature type="compositionally biased region" description="Polar residues" evidence="1">
    <location>
        <begin position="1"/>
        <end position="14"/>
    </location>
</feature>
<keyword evidence="3" id="KW-1185">Reference proteome</keyword>
<gene>
    <name evidence="2" type="ORF">B0A55_11060</name>
</gene>
<evidence type="ECO:0000256" key="1">
    <source>
        <dbReference type="SAM" id="MobiDB-lite"/>
    </source>
</evidence>
<protein>
    <submittedName>
        <fullName evidence="2">Uncharacterized protein</fullName>
    </submittedName>
</protein>
<dbReference type="Proteomes" id="UP000309340">
    <property type="component" value="Unassembled WGS sequence"/>
</dbReference>
<dbReference type="EMBL" id="NAJQ01000810">
    <property type="protein sequence ID" value="TKA64692.1"/>
    <property type="molecule type" value="Genomic_DNA"/>
</dbReference>
<feature type="compositionally biased region" description="Acidic residues" evidence="1">
    <location>
        <begin position="54"/>
        <end position="78"/>
    </location>
</feature>
<feature type="region of interest" description="Disordered" evidence="1">
    <location>
        <begin position="110"/>
        <end position="140"/>
    </location>
</feature>
<organism evidence="2 3">
    <name type="scientific">Friedmanniomyces simplex</name>
    <dbReference type="NCBI Taxonomy" id="329884"/>
    <lineage>
        <taxon>Eukaryota</taxon>
        <taxon>Fungi</taxon>
        <taxon>Dikarya</taxon>
        <taxon>Ascomycota</taxon>
        <taxon>Pezizomycotina</taxon>
        <taxon>Dothideomycetes</taxon>
        <taxon>Dothideomycetidae</taxon>
        <taxon>Mycosphaerellales</taxon>
        <taxon>Teratosphaeriaceae</taxon>
        <taxon>Friedmanniomyces</taxon>
    </lineage>
</organism>
<evidence type="ECO:0000313" key="3">
    <source>
        <dbReference type="Proteomes" id="UP000309340"/>
    </source>
</evidence>
<feature type="non-terminal residue" evidence="2">
    <location>
        <position position="1"/>
    </location>
</feature>
<name>A0A4U0WN60_9PEZI</name>